<dbReference type="CDD" id="cd07812">
    <property type="entry name" value="SRPBCC"/>
    <property type="match status" value="1"/>
</dbReference>
<dbReference type="Proteomes" id="UP000244924">
    <property type="component" value="Unassembled WGS sequence"/>
</dbReference>
<dbReference type="Gene3D" id="3.30.530.20">
    <property type="match status" value="1"/>
</dbReference>
<gene>
    <name evidence="1" type="ORF">DEA8626_04110</name>
</gene>
<evidence type="ECO:0000313" key="2">
    <source>
        <dbReference type="Proteomes" id="UP000244924"/>
    </source>
</evidence>
<protein>
    <recommendedName>
        <fullName evidence="3">Polyketide cyclase / dehydrase and lipid transport</fullName>
    </recommendedName>
</protein>
<dbReference type="AlphaFoldDB" id="A0A2R8BP07"/>
<evidence type="ECO:0008006" key="3">
    <source>
        <dbReference type="Google" id="ProtNLM"/>
    </source>
</evidence>
<organism evidence="1 2">
    <name type="scientific">Albidovulum aquaemixtae</name>
    <dbReference type="NCBI Taxonomy" id="1542388"/>
    <lineage>
        <taxon>Bacteria</taxon>
        <taxon>Pseudomonadati</taxon>
        <taxon>Pseudomonadota</taxon>
        <taxon>Alphaproteobacteria</taxon>
        <taxon>Rhodobacterales</taxon>
        <taxon>Paracoccaceae</taxon>
        <taxon>Albidovulum</taxon>
    </lineage>
</organism>
<sequence length="157" mass="17820">MKFSTREDIEAPADTVFDALSNFERFERAAIKRGADVARLDPLAEVAPGLGWSIRAPVRGRMRRVMCEMTGFDRPNGMVFSAESKGFLMELKLRLVMLSQARTRLGVEFEIRPRGLTSRLLLQSARINKASYARRFEARVQKFASEVELRHLGARTS</sequence>
<proteinExistence type="predicted"/>
<name>A0A2R8BP07_9RHOB</name>
<keyword evidence="2" id="KW-1185">Reference proteome</keyword>
<dbReference type="InterPro" id="IPR023393">
    <property type="entry name" value="START-like_dom_sf"/>
</dbReference>
<accession>A0A2R8BP07</accession>
<reference evidence="1 2" key="1">
    <citation type="submission" date="2018-03" db="EMBL/GenBank/DDBJ databases">
        <authorList>
            <person name="Keele B.F."/>
        </authorList>
    </citation>
    <scope>NUCLEOTIDE SEQUENCE [LARGE SCALE GENOMIC DNA]</scope>
    <source>
        <strain evidence="1 2">CECT 8626</strain>
    </source>
</reference>
<dbReference type="EMBL" id="OMOQ01000008">
    <property type="protein sequence ID" value="SPH25075.1"/>
    <property type="molecule type" value="Genomic_DNA"/>
</dbReference>
<dbReference type="SUPFAM" id="SSF55961">
    <property type="entry name" value="Bet v1-like"/>
    <property type="match status" value="1"/>
</dbReference>
<evidence type="ECO:0000313" key="1">
    <source>
        <dbReference type="EMBL" id="SPH25075.1"/>
    </source>
</evidence>
<dbReference type="RefSeq" id="WP_181366570.1">
    <property type="nucleotide sequence ID" value="NZ_OMOQ01000008.1"/>
</dbReference>